<feature type="compositionally biased region" description="Basic and acidic residues" evidence="1">
    <location>
        <begin position="158"/>
        <end position="168"/>
    </location>
</feature>
<comment type="caution">
    <text evidence="2">The sequence shown here is derived from an EMBL/GenBank/DDBJ whole genome shotgun (WGS) entry which is preliminary data.</text>
</comment>
<accession>A0A9P4GLE4</accession>
<feature type="compositionally biased region" description="Basic and acidic residues" evidence="1">
    <location>
        <begin position="227"/>
        <end position="240"/>
    </location>
</feature>
<feature type="compositionally biased region" description="Basic and acidic residues" evidence="1">
    <location>
        <begin position="182"/>
        <end position="206"/>
    </location>
</feature>
<dbReference type="OrthoDB" id="3684248at2759"/>
<dbReference type="GeneID" id="63853846"/>
<keyword evidence="3" id="KW-1185">Reference proteome</keyword>
<protein>
    <submittedName>
        <fullName evidence="2">Uncharacterized protein</fullName>
    </submittedName>
</protein>
<feature type="region of interest" description="Disordered" evidence="1">
    <location>
        <begin position="158"/>
        <end position="240"/>
    </location>
</feature>
<evidence type="ECO:0000313" key="3">
    <source>
        <dbReference type="Proteomes" id="UP000800039"/>
    </source>
</evidence>
<evidence type="ECO:0000313" key="2">
    <source>
        <dbReference type="EMBL" id="KAF1847802.1"/>
    </source>
</evidence>
<dbReference type="AlphaFoldDB" id="A0A9P4GLE4"/>
<dbReference type="EMBL" id="ML976615">
    <property type="protein sequence ID" value="KAF1847802.1"/>
    <property type="molecule type" value="Genomic_DNA"/>
</dbReference>
<dbReference type="Proteomes" id="UP000800039">
    <property type="component" value="Unassembled WGS sequence"/>
</dbReference>
<reference evidence="2" key="1">
    <citation type="submission" date="2020-01" db="EMBL/GenBank/DDBJ databases">
        <authorList>
            <consortium name="DOE Joint Genome Institute"/>
            <person name="Haridas S."/>
            <person name="Albert R."/>
            <person name="Binder M."/>
            <person name="Bloem J."/>
            <person name="Labutti K."/>
            <person name="Salamov A."/>
            <person name="Andreopoulos B."/>
            <person name="Baker S.E."/>
            <person name="Barry K."/>
            <person name="Bills G."/>
            <person name="Bluhm B.H."/>
            <person name="Cannon C."/>
            <person name="Castanera R."/>
            <person name="Culley D.E."/>
            <person name="Daum C."/>
            <person name="Ezra D."/>
            <person name="Gonzalez J.B."/>
            <person name="Henrissat B."/>
            <person name="Kuo A."/>
            <person name="Liang C."/>
            <person name="Lipzen A."/>
            <person name="Lutzoni F."/>
            <person name="Magnuson J."/>
            <person name="Mondo S."/>
            <person name="Nolan M."/>
            <person name="Ohm R."/>
            <person name="Pangilinan J."/>
            <person name="Park H.-J."/>
            <person name="Ramirez L."/>
            <person name="Alfaro M."/>
            <person name="Sun H."/>
            <person name="Tritt A."/>
            <person name="Yoshinaga Y."/>
            <person name="Zwiers L.-H."/>
            <person name="Turgeon B.G."/>
            <person name="Goodwin S.B."/>
            <person name="Spatafora J.W."/>
            <person name="Crous P.W."/>
            <person name="Grigoriev I.V."/>
        </authorList>
    </citation>
    <scope>NUCLEOTIDE SEQUENCE</scope>
    <source>
        <strain evidence="2">CBS 394.84</strain>
    </source>
</reference>
<proteinExistence type="predicted"/>
<name>A0A9P4GLE4_9PLEO</name>
<feature type="compositionally biased region" description="Low complexity" evidence="1">
    <location>
        <begin position="214"/>
        <end position="226"/>
    </location>
</feature>
<gene>
    <name evidence="2" type="ORF">K460DRAFT_403125</name>
</gene>
<dbReference type="RefSeq" id="XP_040790365.1">
    <property type="nucleotide sequence ID" value="XM_040936596.1"/>
</dbReference>
<sequence length="240" mass="27188">MSFVNSALDYIMDFRKKPRYVPAKLNRVDADMRLVQYHETGIGPKPPPQETNYLPVRTRLALAIFSDMNMAQTHAYYEEIDNVPAASVEKKSEFKAGHWHVVHPVSSVEMLDFSTRVLQDLLKWIEEDCPSDMFIRKAGQVLEFKVARSETLENAKKELEKRKGRGDVGEEEGYTGSWEQVGEDKQADETQMDGKTKMEGKGKEKAQGLSRHTAAALAEAEQAGRNAAEEARIKDEYDFA</sequence>
<organism evidence="2 3">
    <name type="scientific">Cucurbitaria berberidis CBS 394.84</name>
    <dbReference type="NCBI Taxonomy" id="1168544"/>
    <lineage>
        <taxon>Eukaryota</taxon>
        <taxon>Fungi</taxon>
        <taxon>Dikarya</taxon>
        <taxon>Ascomycota</taxon>
        <taxon>Pezizomycotina</taxon>
        <taxon>Dothideomycetes</taxon>
        <taxon>Pleosporomycetidae</taxon>
        <taxon>Pleosporales</taxon>
        <taxon>Pleosporineae</taxon>
        <taxon>Cucurbitariaceae</taxon>
        <taxon>Cucurbitaria</taxon>
    </lineage>
</organism>
<evidence type="ECO:0000256" key="1">
    <source>
        <dbReference type="SAM" id="MobiDB-lite"/>
    </source>
</evidence>